<name>A0A420JAU7_9PEZI</name>
<dbReference type="AlphaFoldDB" id="A0A420JAU7"/>
<accession>A0A420JAU7</accession>
<evidence type="ECO:0000313" key="1">
    <source>
        <dbReference type="EMBL" id="RKF83914.1"/>
    </source>
</evidence>
<evidence type="ECO:0000313" key="2">
    <source>
        <dbReference type="Proteomes" id="UP000283383"/>
    </source>
</evidence>
<sequence length="217" mass="25562">MRDNFEGPEYHRYNLQKWKSLTFQSIINQNPDKNGMEQVTILINKLDKMQKTLSPEFRTNEALYSKIITACKCVEACKMACYRPSPTVPGLIRDLRSRIEVFDKPLPKSVISSHHQQRDPTLTIDNTYFTDRKYHGGSNAKTHSFKPGQRPKINRCWICKEGCWSGKHPRSERDENNRKFLNNLNRRAEQYISEFEGEHEIEFEDDVEMQALFEELD</sequence>
<dbReference type="EMBL" id="MCBQ01000604">
    <property type="protein sequence ID" value="RKF83914.1"/>
    <property type="molecule type" value="Genomic_DNA"/>
</dbReference>
<proteinExistence type="predicted"/>
<comment type="caution">
    <text evidence="1">The sequence shown here is derived from an EMBL/GenBank/DDBJ whole genome shotgun (WGS) entry which is preliminary data.</text>
</comment>
<dbReference type="Proteomes" id="UP000283383">
    <property type="component" value="Unassembled WGS sequence"/>
</dbReference>
<keyword evidence="2" id="KW-1185">Reference proteome</keyword>
<organism evidence="1 2">
    <name type="scientific">Golovinomyces cichoracearum</name>
    <dbReference type="NCBI Taxonomy" id="62708"/>
    <lineage>
        <taxon>Eukaryota</taxon>
        <taxon>Fungi</taxon>
        <taxon>Dikarya</taxon>
        <taxon>Ascomycota</taxon>
        <taxon>Pezizomycotina</taxon>
        <taxon>Leotiomycetes</taxon>
        <taxon>Erysiphales</taxon>
        <taxon>Erysiphaceae</taxon>
        <taxon>Golovinomyces</taxon>
    </lineage>
</organism>
<protein>
    <submittedName>
        <fullName evidence="1">Putative glycosyl</fullName>
    </submittedName>
</protein>
<reference evidence="1 2" key="1">
    <citation type="journal article" date="2018" name="BMC Genomics">
        <title>Comparative genome analyses reveal sequence features reflecting distinct modes of host-adaptation between dicot and monocot powdery mildew.</title>
        <authorList>
            <person name="Wu Y."/>
            <person name="Ma X."/>
            <person name="Pan Z."/>
            <person name="Kale S.D."/>
            <person name="Song Y."/>
            <person name="King H."/>
            <person name="Zhang Q."/>
            <person name="Presley C."/>
            <person name="Deng X."/>
            <person name="Wei C.I."/>
            <person name="Xiao S."/>
        </authorList>
    </citation>
    <scope>NUCLEOTIDE SEQUENCE [LARGE SCALE GENOMIC DNA]</scope>
    <source>
        <strain evidence="1">UMSG3</strain>
    </source>
</reference>
<gene>
    <name evidence="1" type="ORF">GcM3_006028</name>
</gene>